<reference evidence="2 3" key="1">
    <citation type="submission" date="2019-05" db="EMBL/GenBank/DDBJ databases">
        <title>Another draft genome of Portunus trituberculatus and its Hox gene families provides insights of decapod evolution.</title>
        <authorList>
            <person name="Jeong J.-H."/>
            <person name="Song I."/>
            <person name="Kim S."/>
            <person name="Choi T."/>
            <person name="Kim D."/>
            <person name="Ryu S."/>
            <person name="Kim W."/>
        </authorList>
    </citation>
    <scope>NUCLEOTIDE SEQUENCE [LARGE SCALE GENOMIC DNA]</scope>
    <source>
        <tissue evidence="2">Muscle</tissue>
    </source>
</reference>
<gene>
    <name evidence="2" type="ORF">E2C01_069717</name>
</gene>
<protein>
    <submittedName>
        <fullName evidence="2">Uncharacterized protein</fullName>
    </submittedName>
</protein>
<dbReference type="EMBL" id="VSRR010040860">
    <property type="protein sequence ID" value="MPC75331.1"/>
    <property type="molecule type" value="Genomic_DNA"/>
</dbReference>
<evidence type="ECO:0000313" key="3">
    <source>
        <dbReference type="Proteomes" id="UP000324222"/>
    </source>
</evidence>
<accession>A0A5B7HQS7</accession>
<feature type="compositionally biased region" description="Basic and acidic residues" evidence="1">
    <location>
        <begin position="74"/>
        <end position="99"/>
    </location>
</feature>
<dbReference type="AlphaFoldDB" id="A0A5B7HQS7"/>
<evidence type="ECO:0000256" key="1">
    <source>
        <dbReference type="SAM" id="MobiDB-lite"/>
    </source>
</evidence>
<keyword evidence="3" id="KW-1185">Reference proteome</keyword>
<comment type="caution">
    <text evidence="2">The sequence shown here is derived from an EMBL/GenBank/DDBJ whole genome shotgun (WGS) entry which is preliminary data.</text>
</comment>
<feature type="region of interest" description="Disordered" evidence="1">
    <location>
        <begin position="1"/>
        <end position="34"/>
    </location>
</feature>
<evidence type="ECO:0000313" key="2">
    <source>
        <dbReference type="EMBL" id="MPC75331.1"/>
    </source>
</evidence>
<dbReference type="Proteomes" id="UP000324222">
    <property type="component" value="Unassembled WGS sequence"/>
</dbReference>
<feature type="region of interest" description="Disordered" evidence="1">
    <location>
        <begin position="73"/>
        <end position="99"/>
    </location>
</feature>
<sequence length="99" mass="10773">MSAAIIPTGLSLLPKHSAKTQDPSSPLPSPILTSLRPSPVPALLVMTSGEQGSNTIRMPRSRFPAGSTSILMSAKEEQEKGRKEEQEEEEGRWGEEEMQ</sequence>
<proteinExistence type="predicted"/>
<name>A0A5B7HQS7_PORTR</name>
<organism evidence="2 3">
    <name type="scientific">Portunus trituberculatus</name>
    <name type="common">Swimming crab</name>
    <name type="synonym">Neptunus trituberculatus</name>
    <dbReference type="NCBI Taxonomy" id="210409"/>
    <lineage>
        <taxon>Eukaryota</taxon>
        <taxon>Metazoa</taxon>
        <taxon>Ecdysozoa</taxon>
        <taxon>Arthropoda</taxon>
        <taxon>Crustacea</taxon>
        <taxon>Multicrustacea</taxon>
        <taxon>Malacostraca</taxon>
        <taxon>Eumalacostraca</taxon>
        <taxon>Eucarida</taxon>
        <taxon>Decapoda</taxon>
        <taxon>Pleocyemata</taxon>
        <taxon>Brachyura</taxon>
        <taxon>Eubrachyura</taxon>
        <taxon>Portunoidea</taxon>
        <taxon>Portunidae</taxon>
        <taxon>Portuninae</taxon>
        <taxon>Portunus</taxon>
    </lineage>
</organism>